<feature type="binding site" evidence="7">
    <location>
        <position position="66"/>
    </location>
    <ligand>
        <name>[4Fe-4S] cluster</name>
        <dbReference type="ChEBI" id="CHEBI:49883"/>
        <note>4Fe-4S-S-AdoMet</note>
    </ligand>
</feature>
<feature type="binding site" evidence="7">
    <location>
        <position position="62"/>
    </location>
    <ligand>
        <name>[4Fe-4S] cluster</name>
        <dbReference type="ChEBI" id="CHEBI:49883"/>
        <note>4Fe-4S-S-AdoMet</note>
    </ligand>
</feature>
<dbReference type="InterPro" id="IPR058240">
    <property type="entry name" value="rSAM_sf"/>
</dbReference>
<feature type="domain" description="Radical SAM core" evidence="9">
    <location>
        <begin position="48"/>
        <end position="273"/>
    </location>
</feature>
<feature type="binding site" evidence="7">
    <location>
        <position position="69"/>
    </location>
    <ligand>
        <name>[4Fe-4S] cluster</name>
        <dbReference type="ChEBI" id="CHEBI:49883"/>
        <note>4Fe-4S-S-AdoMet</note>
    </ligand>
</feature>
<comment type="cofactor">
    <cofactor evidence="6">
        <name>[2Fe-2S] cluster</name>
        <dbReference type="ChEBI" id="CHEBI:190135"/>
    </cofactor>
</comment>
<dbReference type="Proteomes" id="UP000322619">
    <property type="component" value="Unassembled WGS sequence"/>
</dbReference>
<evidence type="ECO:0000313" key="11">
    <source>
        <dbReference type="Proteomes" id="UP000322619"/>
    </source>
</evidence>
<evidence type="ECO:0000256" key="1">
    <source>
        <dbReference type="ARBA" id="ARBA00022485"/>
    </source>
</evidence>
<dbReference type="SFLD" id="SFLDG01280">
    <property type="entry name" value="HydE/PylB-like"/>
    <property type="match status" value="1"/>
</dbReference>
<evidence type="ECO:0000256" key="6">
    <source>
        <dbReference type="ARBA" id="ARBA00034078"/>
    </source>
</evidence>
<keyword evidence="1 7" id="KW-0004">4Fe-4S</keyword>
<name>A0A5D0WPW4_9FIRM</name>
<dbReference type="GO" id="GO:0046872">
    <property type="term" value="F:metal ion binding"/>
    <property type="evidence" value="ECO:0007669"/>
    <property type="project" value="UniProtKB-KW"/>
</dbReference>
<evidence type="ECO:0000256" key="4">
    <source>
        <dbReference type="ARBA" id="ARBA00023004"/>
    </source>
</evidence>
<dbReference type="InterPro" id="IPR007197">
    <property type="entry name" value="rSAM"/>
</dbReference>
<dbReference type="SFLD" id="SFLDF00348">
    <property type="entry name" value="FeFe_hydrogenase_maturase_(Hyd"/>
    <property type="match status" value="1"/>
</dbReference>
<evidence type="ECO:0000256" key="8">
    <source>
        <dbReference type="PIRSR" id="PIRSR004762-2"/>
    </source>
</evidence>
<dbReference type="InterPro" id="IPR006638">
    <property type="entry name" value="Elp3/MiaA/NifB-like_rSAM"/>
</dbReference>
<keyword evidence="4 7" id="KW-0408">Iron</keyword>
<dbReference type="NCBIfam" id="TIGR03956">
    <property type="entry name" value="rSAM_HydE"/>
    <property type="match status" value="1"/>
</dbReference>
<dbReference type="Gene3D" id="3.20.20.70">
    <property type="entry name" value="Aldolase class I"/>
    <property type="match status" value="1"/>
</dbReference>
<organism evidence="10 11">
    <name type="scientific">Acetobacterium wieringae</name>
    <dbReference type="NCBI Taxonomy" id="52694"/>
    <lineage>
        <taxon>Bacteria</taxon>
        <taxon>Bacillati</taxon>
        <taxon>Bacillota</taxon>
        <taxon>Clostridia</taxon>
        <taxon>Eubacteriales</taxon>
        <taxon>Eubacteriaceae</taxon>
        <taxon>Acetobacterium</taxon>
    </lineage>
</organism>
<dbReference type="PROSITE" id="PS51918">
    <property type="entry name" value="RADICAL_SAM"/>
    <property type="match status" value="1"/>
</dbReference>
<feature type="binding site" evidence="8">
    <location>
        <position position="182"/>
    </location>
    <ligand>
        <name>S-adenosyl-L-methionine</name>
        <dbReference type="ChEBI" id="CHEBI:59789"/>
    </ligand>
</feature>
<evidence type="ECO:0000256" key="7">
    <source>
        <dbReference type="PIRSR" id="PIRSR004762-1"/>
    </source>
</evidence>
<dbReference type="Pfam" id="PF04055">
    <property type="entry name" value="Radical_SAM"/>
    <property type="match status" value="1"/>
</dbReference>
<dbReference type="PIRSF" id="PIRSF004762">
    <property type="entry name" value="CHP00423"/>
    <property type="match status" value="1"/>
</dbReference>
<dbReference type="PANTHER" id="PTHR43726">
    <property type="entry name" value="3-METHYLORNITHINE SYNTHASE"/>
    <property type="match status" value="1"/>
</dbReference>
<evidence type="ECO:0000256" key="3">
    <source>
        <dbReference type="ARBA" id="ARBA00022723"/>
    </source>
</evidence>
<keyword evidence="2 7" id="KW-0949">S-adenosyl-L-methionine</keyword>
<dbReference type="GO" id="GO:0044272">
    <property type="term" value="P:sulfur compound biosynthetic process"/>
    <property type="evidence" value="ECO:0007669"/>
    <property type="project" value="UniProtKB-ARBA"/>
</dbReference>
<keyword evidence="5 7" id="KW-0411">Iron-sulfur</keyword>
<sequence>MNNLTEKLEKKQFLERDEFKWLLENNTPELRADLSNRAQRVSGETFGKGVYVRGLIEFSNYCKNDCYYCGIRRGNEAAHRYRLSEQEILDCCALGYDLGFRTFVLQGGEDPGFSDEQMAALIKKIRAGYPDCAITLSLGERPREVYAAFYAAGANRYLLRHETASADHYRKLHPRELLLENRKACLQDLKAIGFQVGTGFMVGSPHQTVDNLVADLLFIKELNPQMIGIGPFIPHQHTPYKDAKAGTLEETLLLISILRLMLPKALIPATTALGTIDPNGRELGILAGANVVMPNLSPVAVRKDYSLYDNKICTGDEAAECRVCLSKRMEGIGYEILTHRGDYPQEKK</sequence>
<keyword evidence="3" id="KW-0479">Metal-binding</keyword>
<dbReference type="InterPro" id="IPR034422">
    <property type="entry name" value="HydE/PylB-like"/>
</dbReference>
<comment type="caution">
    <text evidence="10">The sequence shown here is derived from an EMBL/GenBank/DDBJ whole genome shotgun (WGS) entry which is preliminary data.</text>
</comment>
<dbReference type="PANTHER" id="PTHR43726:SF1">
    <property type="entry name" value="BIOTIN SYNTHASE"/>
    <property type="match status" value="1"/>
</dbReference>
<dbReference type="GO" id="GO:0016740">
    <property type="term" value="F:transferase activity"/>
    <property type="evidence" value="ECO:0007669"/>
    <property type="project" value="TreeGrafter"/>
</dbReference>
<feature type="binding site" evidence="8">
    <location>
        <position position="137"/>
    </location>
    <ligand>
        <name>(3R)-3-methyl-D-ornithine</name>
        <dbReference type="ChEBI" id="CHEBI:64642"/>
    </ligand>
</feature>
<feature type="binding site" evidence="8">
    <location>
        <position position="162"/>
    </location>
    <ligand>
        <name>S-adenosyl-L-methionine</name>
        <dbReference type="ChEBI" id="CHEBI:59789"/>
    </ligand>
</feature>
<dbReference type="SFLD" id="SFLDS00029">
    <property type="entry name" value="Radical_SAM"/>
    <property type="match status" value="1"/>
</dbReference>
<dbReference type="SMART" id="SM00876">
    <property type="entry name" value="BATS"/>
    <property type="match status" value="1"/>
</dbReference>
<dbReference type="InterPro" id="IPR010722">
    <property type="entry name" value="BATS_dom"/>
</dbReference>
<evidence type="ECO:0000256" key="2">
    <source>
        <dbReference type="ARBA" id="ARBA00022691"/>
    </source>
</evidence>
<dbReference type="InterPro" id="IPR013785">
    <property type="entry name" value="Aldolase_TIM"/>
</dbReference>
<protein>
    <submittedName>
        <fullName evidence="10">[FeFe] hydrogenase H-cluster radical SAM maturase HydE</fullName>
    </submittedName>
</protein>
<dbReference type="SMART" id="SM00729">
    <property type="entry name" value="Elp3"/>
    <property type="match status" value="1"/>
</dbReference>
<comment type="cofactor">
    <cofactor evidence="7">
        <name>[4Fe-4S] cluster</name>
        <dbReference type="ChEBI" id="CHEBI:49883"/>
    </cofactor>
    <text evidence="7">Binds 1 [4Fe-4S] cluster. The cluster is coordinated with 3 cysteines and an exchangeable S-adenosyl-L-methionine.</text>
</comment>
<dbReference type="CDD" id="cd01335">
    <property type="entry name" value="Radical_SAM"/>
    <property type="match status" value="1"/>
</dbReference>
<dbReference type="InterPro" id="IPR024021">
    <property type="entry name" value="FeFe-hyd_HydE_rSAM"/>
</dbReference>
<gene>
    <name evidence="10" type="primary">hydE</name>
    <name evidence="10" type="ORF">FXB42_07365</name>
</gene>
<proteinExistence type="predicted"/>
<dbReference type="RefSeq" id="WP_148637309.1">
    <property type="nucleotide sequence ID" value="NZ_VSLA01000013.1"/>
</dbReference>
<dbReference type="GO" id="GO:0042364">
    <property type="term" value="P:water-soluble vitamin biosynthetic process"/>
    <property type="evidence" value="ECO:0007669"/>
    <property type="project" value="UniProtKB-ARBA"/>
</dbReference>
<dbReference type="GO" id="GO:0051539">
    <property type="term" value="F:4 iron, 4 sulfur cluster binding"/>
    <property type="evidence" value="ECO:0007669"/>
    <property type="project" value="UniProtKB-KW"/>
</dbReference>
<evidence type="ECO:0000256" key="5">
    <source>
        <dbReference type="ARBA" id="ARBA00023014"/>
    </source>
</evidence>
<dbReference type="EMBL" id="VSLA01000013">
    <property type="protein sequence ID" value="TYC85691.1"/>
    <property type="molecule type" value="Genomic_DNA"/>
</dbReference>
<dbReference type="AlphaFoldDB" id="A0A5D0WPW4"/>
<dbReference type="SUPFAM" id="SSF102114">
    <property type="entry name" value="Radical SAM enzymes"/>
    <property type="match status" value="1"/>
</dbReference>
<evidence type="ECO:0000313" key="10">
    <source>
        <dbReference type="EMBL" id="TYC85691.1"/>
    </source>
</evidence>
<reference evidence="10 11" key="1">
    <citation type="submission" date="2019-08" db="EMBL/GenBank/DDBJ databases">
        <title>Isolation and enrichment of carboxydotrophic bacteria from anaerobic sludge for the production of bio-based chemicals from syngas.</title>
        <authorList>
            <person name="Antares A.L."/>
            <person name="Moreira J."/>
            <person name="Diender M."/>
            <person name="Parshina S.N."/>
            <person name="Stams A.J.M."/>
            <person name="Alves M."/>
            <person name="Alves J.I."/>
            <person name="Sousa D.Z."/>
        </authorList>
    </citation>
    <scope>NUCLEOTIDE SEQUENCE [LARGE SCALE GENOMIC DNA]</scope>
    <source>
        <strain evidence="10 11">JM</strain>
    </source>
</reference>
<evidence type="ECO:0000259" key="9">
    <source>
        <dbReference type="PROSITE" id="PS51918"/>
    </source>
</evidence>
<accession>A0A5D0WPW4</accession>
<dbReference type="SFLD" id="SFLDG01060">
    <property type="entry name" value="BATS_domain_containing"/>
    <property type="match status" value="1"/>
</dbReference>